<evidence type="ECO:0000256" key="1">
    <source>
        <dbReference type="ARBA" id="ARBA00022741"/>
    </source>
</evidence>
<evidence type="ECO:0000313" key="4">
    <source>
        <dbReference type="Proteomes" id="UP001163046"/>
    </source>
</evidence>
<dbReference type="Proteomes" id="UP001163046">
    <property type="component" value="Unassembled WGS sequence"/>
</dbReference>
<protein>
    <submittedName>
        <fullName evidence="3">AAA ATPase midasin</fullName>
    </submittedName>
</protein>
<proteinExistence type="predicted"/>
<keyword evidence="1" id="KW-0547">Nucleotide-binding</keyword>
<organism evidence="3 4">
    <name type="scientific">Desmophyllum pertusum</name>
    <dbReference type="NCBI Taxonomy" id="174260"/>
    <lineage>
        <taxon>Eukaryota</taxon>
        <taxon>Metazoa</taxon>
        <taxon>Cnidaria</taxon>
        <taxon>Anthozoa</taxon>
        <taxon>Hexacorallia</taxon>
        <taxon>Scleractinia</taxon>
        <taxon>Caryophylliina</taxon>
        <taxon>Caryophylliidae</taxon>
        <taxon>Desmophyllum</taxon>
    </lineage>
</organism>
<dbReference type="GO" id="GO:0030687">
    <property type="term" value="C:preribosome, large subunit precursor"/>
    <property type="evidence" value="ECO:0007669"/>
    <property type="project" value="TreeGrafter"/>
</dbReference>
<dbReference type="PANTHER" id="PTHR48103:SF2">
    <property type="entry name" value="MIDASIN"/>
    <property type="match status" value="1"/>
</dbReference>
<sequence length="353" mass="39668">MHTVGDVNTVISLINPMSELASHLYTSLKEGVIGNVPVNSVHSALHKAKAWHTSAERFVQRLRKEYPLYCDLLWPFVAGVSQVIYGVSLMSAKLSTLFQQYSFWIQVPMDTESQFSGPDEVILSLCQFPVESSSTCLDTAVSLMSPTVDACIQGLVKYLQVHEMAASTSALLAYRVLRLSMLHLRNHSVQQGFLDGKMYHAVISILAIFLDKWKMFKEQERQREEEEGSLFKFKNKTHGSSLTEDEENQRAVSKAFPSFDGEFKDVMAPQDLNENVVVPQVESDPSSHAPKSDAELFISNITDFSEIRAIHEETFCRLPSSQDFSFGGTDCCPMCPWSHCIWKLSNGVIKLLQ</sequence>
<dbReference type="EMBL" id="MU825406">
    <property type="protein sequence ID" value="KAJ7391478.1"/>
    <property type="molecule type" value="Genomic_DNA"/>
</dbReference>
<dbReference type="GO" id="GO:0000055">
    <property type="term" value="P:ribosomal large subunit export from nucleus"/>
    <property type="evidence" value="ECO:0007669"/>
    <property type="project" value="TreeGrafter"/>
</dbReference>
<evidence type="ECO:0000313" key="3">
    <source>
        <dbReference type="EMBL" id="KAJ7391478.1"/>
    </source>
</evidence>
<keyword evidence="4" id="KW-1185">Reference proteome</keyword>
<dbReference type="GO" id="GO:0005524">
    <property type="term" value="F:ATP binding"/>
    <property type="evidence" value="ECO:0007669"/>
    <property type="project" value="UniProtKB-KW"/>
</dbReference>
<evidence type="ECO:0000256" key="2">
    <source>
        <dbReference type="ARBA" id="ARBA00022840"/>
    </source>
</evidence>
<dbReference type="GO" id="GO:0000027">
    <property type="term" value="P:ribosomal large subunit assembly"/>
    <property type="evidence" value="ECO:0007669"/>
    <property type="project" value="TreeGrafter"/>
</dbReference>
<name>A0A9X0A229_9CNID</name>
<keyword evidence="2" id="KW-0067">ATP-binding</keyword>
<gene>
    <name evidence="3" type="primary">MDN1_2</name>
    <name evidence="3" type="ORF">OS493_018525</name>
</gene>
<dbReference type="PANTHER" id="PTHR48103">
    <property type="entry name" value="MIDASIN-RELATED"/>
    <property type="match status" value="1"/>
</dbReference>
<reference evidence="3" key="1">
    <citation type="submission" date="2023-01" db="EMBL/GenBank/DDBJ databases">
        <title>Genome assembly of the deep-sea coral Lophelia pertusa.</title>
        <authorList>
            <person name="Herrera S."/>
            <person name="Cordes E."/>
        </authorList>
    </citation>
    <scope>NUCLEOTIDE SEQUENCE</scope>
    <source>
        <strain evidence="3">USNM1676648</strain>
        <tissue evidence="3">Polyp</tissue>
    </source>
</reference>
<comment type="caution">
    <text evidence="3">The sequence shown here is derived from an EMBL/GenBank/DDBJ whole genome shotgun (WGS) entry which is preliminary data.</text>
</comment>
<dbReference type="AlphaFoldDB" id="A0A9X0A229"/>
<accession>A0A9X0A229</accession>
<dbReference type="GO" id="GO:0005634">
    <property type="term" value="C:nucleus"/>
    <property type="evidence" value="ECO:0007669"/>
    <property type="project" value="TreeGrafter"/>
</dbReference>